<feature type="region of interest" description="Disordered" evidence="1">
    <location>
        <begin position="323"/>
        <end position="564"/>
    </location>
</feature>
<gene>
    <name evidence="3" type="primary">LOC116947066</name>
</gene>
<name>A0AAJ7TI23_PETMA</name>
<feature type="compositionally biased region" description="Polar residues" evidence="1">
    <location>
        <begin position="400"/>
        <end position="413"/>
    </location>
</feature>
<feature type="compositionally biased region" description="Low complexity" evidence="1">
    <location>
        <begin position="357"/>
        <end position="370"/>
    </location>
</feature>
<reference evidence="3" key="1">
    <citation type="submission" date="2025-08" db="UniProtKB">
        <authorList>
            <consortium name="RefSeq"/>
        </authorList>
    </citation>
    <scope>IDENTIFICATION</scope>
    <source>
        <tissue evidence="3">Sperm</tissue>
    </source>
</reference>
<evidence type="ECO:0000256" key="1">
    <source>
        <dbReference type="SAM" id="MobiDB-lite"/>
    </source>
</evidence>
<feature type="compositionally biased region" description="Low complexity" evidence="1">
    <location>
        <begin position="612"/>
        <end position="637"/>
    </location>
</feature>
<dbReference type="PANTHER" id="PTHR48209">
    <property type="entry name" value="AGL056WP"/>
    <property type="match status" value="1"/>
</dbReference>
<accession>A0AAJ7TI23</accession>
<evidence type="ECO:0000313" key="3">
    <source>
        <dbReference type="RefSeq" id="XP_032818353.1"/>
    </source>
</evidence>
<feature type="compositionally biased region" description="Acidic residues" evidence="1">
    <location>
        <begin position="176"/>
        <end position="187"/>
    </location>
</feature>
<feature type="region of interest" description="Disordered" evidence="1">
    <location>
        <begin position="1"/>
        <end position="129"/>
    </location>
</feature>
<organism evidence="2 3">
    <name type="scientific">Petromyzon marinus</name>
    <name type="common">Sea lamprey</name>
    <dbReference type="NCBI Taxonomy" id="7757"/>
    <lineage>
        <taxon>Eukaryota</taxon>
        <taxon>Metazoa</taxon>
        <taxon>Chordata</taxon>
        <taxon>Craniata</taxon>
        <taxon>Vertebrata</taxon>
        <taxon>Cyclostomata</taxon>
        <taxon>Hyperoartia</taxon>
        <taxon>Petromyzontiformes</taxon>
        <taxon>Petromyzontidae</taxon>
        <taxon>Petromyzon</taxon>
    </lineage>
</organism>
<sequence length="662" mass="69082">MEGDGASAWISDRASTKDGATQQETEPQKHQEAAPWSGRDQHRSDSPDITYAAADTTSFSGKDPTGEGSPTPLGTSSQRPPRHPHDSDSDHNDEDEDDDDDDADSILDLVNPSQAVYRPHGSSLRDLGGLDDLGVEGIGAERSLDEAVKGVAVKEVGASPRRDVRDGGYGDAKVDDGDEDDEVDEEVDLYRAGPQGAGGKEEVQGWTADRGGVTEALRDASCVRAPPSPQGPPLVPGAPPLSQLPSAVDALLSDLTGSPGPSAPPGPPGLPDLFPCAPPHSSSSSSSAPLGYREVPIVLESGPSLPPAASVVGGLREISVTFESSSTLDYDDDDDDGDDDDDKVGDVLKLQRDRGTAFDTAVTAATAATARDSEDDDDDDDDDIEVEDDHTKGYAVQETAAPSSLASSYTVPYSSFRARGDHEDDDDDDDDDDDGDNIHEGGARGASGSPLDGRASDLVEPLTLPASSLPPPPSSPSSTVPAASSPPYVLIGPGRAQPAQQNKPWQPHEDPWSELTSDFQTQPQQQQQQQQPAPWDEDDDDDDEDEEEEDEDARAARGGTLPLEEEVYPAVFFSASGAASAAAPSHEGDLVASGVAGSGPGRACEPHTFLLSNGGSDTSTSSDESGSSEASIGSVVRARGRRGVDGEGGRWRRGGGRRGGRR</sequence>
<feature type="compositionally biased region" description="Acidic residues" evidence="1">
    <location>
        <begin position="535"/>
        <end position="552"/>
    </location>
</feature>
<feature type="compositionally biased region" description="Basic residues" evidence="1">
    <location>
        <begin position="651"/>
        <end position="662"/>
    </location>
</feature>
<feature type="region of interest" description="Disordered" evidence="1">
    <location>
        <begin position="606"/>
        <end position="662"/>
    </location>
</feature>
<feature type="compositionally biased region" description="Low complexity" evidence="1">
    <location>
        <begin position="520"/>
        <end position="534"/>
    </location>
</feature>
<dbReference type="Proteomes" id="UP001318040">
    <property type="component" value="Chromosome 29"/>
</dbReference>
<evidence type="ECO:0000313" key="2">
    <source>
        <dbReference type="Proteomes" id="UP001318040"/>
    </source>
</evidence>
<feature type="compositionally biased region" description="Low complexity" evidence="1">
    <location>
        <begin position="476"/>
        <end position="487"/>
    </location>
</feature>
<feature type="compositionally biased region" description="Acidic residues" evidence="1">
    <location>
        <begin position="329"/>
        <end position="343"/>
    </location>
</feature>
<dbReference type="KEGG" id="pmrn:116947066"/>
<feature type="compositionally biased region" description="Pro residues" evidence="1">
    <location>
        <begin position="261"/>
        <end position="270"/>
    </location>
</feature>
<feature type="compositionally biased region" description="Pro residues" evidence="1">
    <location>
        <begin position="226"/>
        <end position="239"/>
    </location>
</feature>
<dbReference type="AlphaFoldDB" id="A0AAJ7TI23"/>
<feature type="region of interest" description="Disordered" evidence="1">
    <location>
        <begin position="156"/>
        <end position="289"/>
    </location>
</feature>
<feature type="compositionally biased region" description="Basic and acidic residues" evidence="1">
    <location>
        <begin position="344"/>
        <end position="356"/>
    </location>
</feature>
<feature type="compositionally biased region" description="Acidic residues" evidence="1">
    <location>
        <begin position="423"/>
        <end position="435"/>
    </location>
</feature>
<dbReference type="RefSeq" id="XP_032818353.1">
    <property type="nucleotide sequence ID" value="XM_032962462.1"/>
</dbReference>
<proteinExistence type="predicted"/>
<feature type="compositionally biased region" description="Acidic residues" evidence="1">
    <location>
        <begin position="373"/>
        <end position="388"/>
    </location>
</feature>
<keyword evidence="2" id="KW-1185">Reference proteome</keyword>
<feature type="compositionally biased region" description="Acidic residues" evidence="1">
    <location>
        <begin position="91"/>
        <end position="105"/>
    </location>
</feature>
<dbReference type="PANTHER" id="PTHR48209:SF2">
    <property type="entry name" value="FI24008P1"/>
    <property type="match status" value="1"/>
</dbReference>
<protein>
    <submittedName>
        <fullName evidence="3">Uncharacterized protein LOC116947066 isoform X1</fullName>
    </submittedName>
</protein>
<feature type="compositionally biased region" description="Basic and acidic residues" evidence="1">
    <location>
        <begin position="160"/>
        <end position="175"/>
    </location>
</feature>